<reference evidence="1 2" key="1">
    <citation type="journal article" date="2011" name="PLoS Pathog.">
        <title>Dynamic evolution of pathogenicity revealed by sequencing and comparative genomics of 19 Pseudomonas syringae isolates.</title>
        <authorList>
            <person name="Baltrus D.A."/>
            <person name="Nishimura M.T."/>
            <person name="Romanchuk A."/>
            <person name="Chang J.H."/>
            <person name="Mukhtar M.S."/>
            <person name="Cherkis K."/>
            <person name="Roach J."/>
            <person name="Grant S.R."/>
            <person name="Jones C.D."/>
            <person name="Dangl J.L."/>
        </authorList>
    </citation>
    <scope>NUCLEOTIDE SEQUENCE [LARGE SCALE GENOMIC DNA]</scope>
    <source>
        <strain evidence="1 2">301020</strain>
    </source>
</reference>
<dbReference type="Proteomes" id="UP000003465">
    <property type="component" value="Unassembled WGS sequence"/>
</dbReference>
<comment type="caution">
    <text evidence="1">The sequence shown here is derived from an EMBL/GenBank/DDBJ whole genome shotgun (WGS) entry which is preliminary data.</text>
</comment>
<dbReference type="GO" id="GO:0050570">
    <property type="term" value="F:4-hydroxythreonine-4-phosphate dehydrogenase activity"/>
    <property type="evidence" value="ECO:0007669"/>
    <property type="project" value="UniProtKB-EC"/>
</dbReference>
<feature type="non-terminal residue" evidence="1">
    <location>
        <position position="52"/>
    </location>
</feature>
<keyword evidence="1" id="KW-0560">Oxidoreductase</keyword>
<proteinExistence type="predicted"/>
<organism evidence="1 2">
    <name type="scientific">Pseudomonas amygdali pv. mori str. 301020</name>
    <dbReference type="NCBI Taxonomy" id="629261"/>
    <lineage>
        <taxon>Bacteria</taxon>
        <taxon>Pseudomonadati</taxon>
        <taxon>Pseudomonadota</taxon>
        <taxon>Gammaproteobacteria</taxon>
        <taxon>Pseudomonadales</taxon>
        <taxon>Pseudomonadaceae</taxon>
        <taxon>Pseudomonas</taxon>
        <taxon>Pseudomonas amygdali</taxon>
    </lineage>
</organism>
<protein>
    <submittedName>
        <fullName evidence="1">4-hydroxythreonine-4-phosphate dehydrogenase</fullName>
        <ecNumber evidence="1">1.1.1.262</ecNumber>
    </submittedName>
</protein>
<gene>
    <name evidence="1" type="primary">pdxA</name>
    <name evidence="1" type="ORF">PSYMO_21318</name>
</gene>
<dbReference type="Gene3D" id="3.40.718.10">
    <property type="entry name" value="Isopropylmalate Dehydrogenase"/>
    <property type="match status" value="1"/>
</dbReference>
<evidence type="ECO:0000313" key="2">
    <source>
        <dbReference type="Proteomes" id="UP000003465"/>
    </source>
</evidence>
<dbReference type="SUPFAM" id="SSF53659">
    <property type="entry name" value="Isocitrate/Isopropylmalate dehydrogenase-like"/>
    <property type="match status" value="1"/>
</dbReference>
<accession>A0A656GE76</accession>
<sequence>MKPKRFALTPGEPAGIGPDLCLLLAMQPQPYPLTAITSRDLLLERAAQLGVA</sequence>
<dbReference type="AlphaFoldDB" id="A0A656GE76"/>
<dbReference type="EC" id="1.1.1.262" evidence="1"/>
<evidence type="ECO:0000313" key="1">
    <source>
        <dbReference type="EMBL" id="EGH23859.1"/>
    </source>
</evidence>
<name>A0A656GE76_PSEA0</name>
<dbReference type="EMBL" id="AEAG01000821">
    <property type="protein sequence ID" value="EGH23859.1"/>
    <property type="molecule type" value="Genomic_DNA"/>
</dbReference>